<accession>A0ACC2X6I8</accession>
<evidence type="ECO:0000313" key="2">
    <source>
        <dbReference type="Proteomes" id="UP001234202"/>
    </source>
</evidence>
<sequence>MLYFGNSSRETRWVPFHVDIDRNGVEEEGERVKKLSEIDQLDVEEVEEYAAEALMAGLVDEREKVVGWARNAYVLFLGPHQGGACQIAWLNLTIANWFLYVSSRLLLASYTFSPLESATLKPTSGPSFGMTDNEDADWWKSSEWRPLTFEERIPKVMVPGMEAKGLDAARKPDLVVLSSLFWDESYIWELAQHYNISMDWTHGFSYAQIKWHRSRIQKLITFTREWFNDPSIPMMFRTRQIRKQAKWGGLLKIFQLDQSCRAVAKAMGLRYFTWGGKLEGFQE</sequence>
<gene>
    <name evidence="1" type="ORF">QFC24_006071</name>
</gene>
<comment type="caution">
    <text evidence="1">The sequence shown here is derived from an EMBL/GenBank/DDBJ whole genome shotgun (WGS) entry which is preliminary data.</text>
</comment>
<dbReference type="Proteomes" id="UP001234202">
    <property type="component" value="Unassembled WGS sequence"/>
</dbReference>
<name>A0ACC2X6I8_9TREE</name>
<protein>
    <submittedName>
        <fullName evidence="1">Uncharacterized protein</fullName>
    </submittedName>
</protein>
<dbReference type="EMBL" id="JASBWV010000027">
    <property type="protein sequence ID" value="KAJ9118872.1"/>
    <property type="molecule type" value="Genomic_DNA"/>
</dbReference>
<reference evidence="1" key="1">
    <citation type="submission" date="2023-04" db="EMBL/GenBank/DDBJ databases">
        <title>Draft Genome sequencing of Naganishia species isolated from polar environments using Oxford Nanopore Technology.</title>
        <authorList>
            <person name="Leo P."/>
            <person name="Venkateswaran K."/>
        </authorList>
    </citation>
    <scope>NUCLEOTIDE SEQUENCE</scope>
    <source>
        <strain evidence="1">DBVPG 5303</strain>
    </source>
</reference>
<proteinExistence type="predicted"/>
<evidence type="ECO:0000313" key="1">
    <source>
        <dbReference type="EMBL" id="KAJ9118872.1"/>
    </source>
</evidence>
<organism evidence="1 2">
    <name type="scientific">Naganishia onofrii</name>
    <dbReference type="NCBI Taxonomy" id="1851511"/>
    <lineage>
        <taxon>Eukaryota</taxon>
        <taxon>Fungi</taxon>
        <taxon>Dikarya</taxon>
        <taxon>Basidiomycota</taxon>
        <taxon>Agaricomycotina</taxon>
        <taxon>Tremellomycetes</taxon>
        <taxon>Filobasidiales</taxon>
        <taxon>Filobasidiaceae</taxon>
        <taxon>Naganishia</taxon>
    </lineage>
</organism>
<keyword evidence="2" id="KW-1185">Reference proteome</keyword>